<evidence type="ECO:0000313" key="1">
    <source>
        <dbReference type="EMBL" id="MBX64393.1"/>
    </source>
</evidence>
<sequence>MDSHYTEMPLGQLKS</sequence>
<organism evidence="1">
    <name type="scientific">Rhizophora mucronata</name>
    <name type="common">Asiatic mangrove</name>
    <dbReference type="NCBI Taxonomy" id="61149"/>
    <lineage>
        <taxon>Eukaryota</taxon>
        <taxon>Viridiplantae</taxon>
        <taxon>Streptophyta</taxon>
        <taxon>Embryophyta</taxon>
        <taxon>Tracheophyta</taxon>
        <taxon>Spermatophyta</taxon>
        <taxon>Magnoliopsida</taxon>
        <taxon>eudicotyledons</taxon>
        <taxon>Gunneridae</taxon>
        <taxon>Pentapetalae</taxon>
        <taxon>rosids</taxon>
        <taxon>fabids</taxon>
        <taxon>Malpighiales</taxon>
        <taxon>Rhizophoraceae</taxon>
        <taxon>Rhizophora</taxon>
    </lineage>
</organism>
<reference evidence="1" key="1">
    <citation type="submission" date="2018-02" db="EMBL/GenBank/DDBJ databases">
        <title>Rhizophora mucronata_Transcriptome.</title>
        <authorList>
            <person name="Meera S.P."/>
            <person name="Sreeshan A."/>
            <person name="Augustine A."/>
        </authorList>
    </citation>
    <scope>NUCLEOTIDE SEQUENCE</scope>
    <source>
        <tissue evidence="1">Leaf</tissue>
    </source>
</reference>
<name>A0A2P2QBR4_RHIMU</name>
<dbReference type="EMBL" id="GGEC01083909">
    <property type="protein sequence ID" value="MBX64393.1"/>
    <property type="molecule type" value="Transcribed_RNA"/>
</dbReference>
<proteinExistence type="predicted"/>
<accession>A0A2P2QBR4</accession>
<protein>
    <submittedName>
        <fullName evidence="1">Uncharacterized protein</fullName>
    </submittedName>
</protein>